<gene>
    <name evidence="1" type="ORF">Mcate_00669</name>
</gene>
<evidence type="ECO:0000313" key="2">
    <source>
        <dbReference type="Proteomes" id="UP000266089"/>
    </source>
</evidence>
<dbReference type="Proteomes" id="UP000266089">
    <property type="component" value="Unassembled WGS sequence"/>
</dbReference>
<comment type="caution">
    <text evidence="1">The sequence shown here is derived from an EMBL/GenBank/DDBJ whole genome shotgun (WGS) entry which is preliminary data.</text>
</comment>
<sequence>MTKLIFLEPDLYRAELRQQVARYMRGEPLQNVVTDGY</sequence>
<dbReference type="EMBL" id="QWKX01000011">
    <property type="protein sequence ID" value="RIH78806.1"/>
    <property type="molecule type" value="Genomic_DNA"/>
</dbReference>
<organism evidence="1 2">
    <name type="scientific">Meiothermus taiwanensis</name>
    <dbReference type="NCBI Taxonomy" id="172827"/>
    <lineage>
        <taxon>Bacteria</taxon>
        <taxon>Thermotogati</taxon>
        <taxon>Deinococcota</taxon>
        <taxon>Deinococci</taxon>
        <taxon>Thermales</taxon>
        <taxon>Thermaceae</taxon>
        <taxon>Meiothermus</taxon>
    </lineage>
</organism>
<reference evidence="1 2" key="1">
    <citation type="submission" date="2018-08" db="EMBL/GenBank/DDBJ databases">
        <title>Meiothermus cateniformans JCM 15151 genome sequencing project.</title>
        <authorList>
            <person name="Da Costa M.S."/>
            <person name="Albuquerque L."/>
            <person name="Raposo P."/>
            <person name="Froufe H.J.C."/>
            <person name="Barroso C.S."/>
            <person name="Egas C."/>
        </authorList>
    </citation>
    <scope>NUCLEOTIDE SEQUENCE [LARGE SCALE GENOMIC DNA]</scope>
    <source>
        <strain evidence="1 2">JCM 15151</strain>
    </source>
</reference>
<evidence type="ECO:0000313" key="1">
    <source>
        <dbReference type="EMBL" id="RIH78806.1"/>
    </source>
</evidence>
<dbReference type="AlphaFoldDB" id="A0A399E4K5"/>
<accession>A0A399E4K5</accession>
<name>A0A399E4K5_9DEIN</name>
<protein>
    <submittedName>
        <fullName evidence="1">Uncharacterized protein</fullName>
    </submittedName>
</protein>
<proteinExistence type="predicted"/>